<accession>A0A6A5Y1B7</accession>
<name>A0A6A5Y1B7_9PLEO</name>
<organism evidence="8 9">
    <name type="scientific">Aaosphaeria arxii CBS 175.79</name>
    <dbReference type="NCBI Taxonomy" id="1450172"/>
    <lineage>
        <taxon>Eukaryota</taxon>
        <taxon>Fungi</taxon>
        <taxon>Dikarya</taxon>
        <taxon>Ascomycota</taxon>
        <taxon>Pezizomycotina</taxon>
        <taxon>Dothideomycetes</taxon>
        <taxon>Pleosporomycetidae</taxon>
        <taxon>Pleosporales</taxon>
        <taxon>Pleosporales incertae sedis</taxon>
        <taxon>Aaosphaeria</taxon>
    </lineage>
</organism>
<dbReference type="AlphaFoldDB" id="A0A6A5Y1B7"/>
<dbReference type="GO" id="GO:0005634">
    <property type="term" value="C:nucleus"/>
    <property type="evidence" value="ECO:0007669"/>
    <property type="project" value="InterPro"/>
</dbReference>
<feature type="region of interest" description="Disordered" evidence="6">
    <location>
        <begin position="1"/>
        <end position="40"/>
    </location>
</feature>
<feature type="compositionally biased region" description="Basic residues" evidence="6">
    <location>
        <begin position="1"/>
        <end position="11"/>
    </location>
</feature>
<dbReference type="GO" id="GO:0003677">
    <property type="term" value="F:DNA binding"/>
    <property type="evidence" value="ECO:0007669"/>
    <property type="project" value="UniProtKB-KW"/>
</dbReference>
<protein>
    <recommendedName>
        <fullName evidence="7">Aflatoxin regulatory protein domain-containing protein</fullName>
    </recommendedName>
</protein>
<evidence type="ECO:0000259" key="7">
    <source>
        <dbReference type="Pfam" id="PF08493"/>
    </source>
</evidence>
<reference evidence="8" key="1">
    <citation type="journal article" date="2020" name="Stud. Mycol.">
        <title>101 Dothideomycetes genomes: a test case for predicting lifestyles and emergence of pathogens.</title>
        <authorList>
            <person name="Haridas S."/>
            <person name="Albert R."/>
            <person name="Binder M."/>
            <person name="Bloem J."/>
            <person name="Labutti K."/>
            <person name="Salamov A."/>
            <person name="Andreopoulos B."/>
            <person name="Baker S."/>
            <person name="Barry K."/>
            <person name="Bills G."/>
            <person name="Bluhm B."/>
            <person name="Cannon C."/>
            <person name="Castanera R."/>
            <person name="Culley D."/>
            <person name="Daum C."/>
            <person name="Ezra D."/>
            <person name="Gonzalez J."/>
            <person name="Henrissat B."/>
            <person name="Kuo A."/>
            <person name="Liang C."/>
            <person name="Lipzen A."/>
            <person name="Lutzoni F."/>
            <person name="Magnuson J."/>
            <person name="Mondo S."/>
            <person name="Nolan M."/>
            <person name="Ohm R."/>
            <person name="Pangilinan J."/>
            <person name="Park H.-J."/>
            <person name="Ramirez L."/>
            <person name="Alfaro M."/>
            <person name="Sun H."/>
            <person name="Tritt A."/>
            <person name="Yoshinaga Y."/>
            <person name="Zwiers L.-H."/>
            <person name="Turgeon B."/>
            <person name="Goodwin S."/>
            <person name="Spatafora J."/>
            <person name="Crous P."/>
            <person name="Grigoriev I."/>
        </authorList>
    </citation>
    <scope>NUCLEOTIDE SEQUENCE</scope>
    <source>
        <strain evidence="8">CBS 175.79</strain>
    </source>
</reference>
<feature type="domain" description="Aflatoxin regulatory protein" evidence="7">
    <location>
        <begin position="202"/>
        <end position="296"/>
    </location>
</feature>
<evidence type="ECO:0000256" key="4">
    <source>
        <dbReference type="ARBA" id="ARBA00023163"/>
    </source>
</evidence>
<keyword evidence="3" id="KW-0238">DNA-binding</keyword>
<feature type="region of interest" description="Disordered" evidence="6">
    <location>
        <begin position="115"/>
        <end position="138"/>
    </location>
</feature>
<dbReference type="Proteomes" id="UP000799778">
    <property type="component" value="Unassembled WGS sequence"/>
</dbReference>
<dbReference type="InterPro" id="IPR013700">
    <property type="entry name" value="AflR"/>
</dbReference>
<evidence type="ECO:0000256" key="1">
    <source>
        <dbReference type="ARBA" id="ARBA00022723"/>
    </source>
</evidence>
<sequence>MRFRLGKPRKNRNPDGTIMRDVSPASSVGPLGPRPVDMIPRTATTTTYNVESSPEPTDPFFFGPATPEFHYQDAFMNNGFDGSQSPYSDTNSFVSGWSNDEQLMFQSPSDLFTSVPQFPQAPYHPHTHAPAHGRSTSLQSQPEMFAPMEGLHSPPMASPQFFGMPEQPSLQVFNPEKMMASPPPMVPAPLPTPPSSATTQNHDHCTKFAFETLNSLYSPPASQPCAGDFSGNPNGLPTLDTVLSTTKSAIEKLFVLLACPCSSNPHFSTTIAFTITKVLSWYQAVAGVSTNDTSNTQLENFIHTPMSVGDFRLESDDEDTFRTQLVLGELRKVEKLIDKFSERYCKNSQGENGIDTGVYTSLEALLRTRVRDTFKVTMKTAPEECKRQIAYKTQQQQHRLRTNTV</sequence>
<keyword evidence="2" id="KW-0805">Transcription regulation</keyword>
<evidence type="ECO:0000256" key="3">
    <source>
        <dbReference type="ARBA" id="ARBA00023125"/>
    </source>
</evidence>
<gene>
    <name evidence="8" type="ORF">BU24DRAFT_111321</name>
</gene>
<evidence type="ECO:0000256" key="2">
    <source>
        <dbReference type="ARBA" id="ARBA00023015"/>
    </source>
</evidence>
<dbReference type="OrthoDB" id="2943660at2759"/>
<evidence type="ECO:0000256" key="6">
    <source>
        <dbReference type="SAM" id="MobiDB-lite"/>
    </source>
</evidence>
<proteinExistence type="predicted"/>
<keyword evidence="5" id="KW-0539">Nucleus</keyword>
<dbReference type="GO" id="GO:0045122">
    <property type="term" value="P:aflatoxin biosynthetic process"/>
    <property type="evidence" value="ECO:0007669"/>
    <property type="project" value="InterPro"/>
</dbReference>
<dbReference type="GO" id="GO:0006355">
    <property type="term" value="P:regulation of DNA-templated transcription"/>
    <property type="evidence" value="ECO:0007669"/>
    <property type="project" value="InterPro"/>
</dbReference>
<dbReference type="GeneID" id="54278198"/>
<evidence type="ECO:0000313" key="8">
    <source>
        <dbReference type="EMBL" id="KAF2019046.1"/>
    </source>
</evidence>
<dbReference type="RefSeq" id="XP_033387385.1">
    <property type="nucleotide sequence ID" value="XM_033520801.1"/>
</dbReference>
<keyword evidence="1" id="KW-0479">Metal-binding</keyword>
<evidence type="ECO:0000313" key="9">
    <source>
        <dbReference type="Proteomes" id="UP000799778"/>
    </source>
</evidence>
<dbReference type="Pfam" id="PF08493">
    <property type="entry name" value="AflR"/>
    <property type="match status" value="1"/>
</dbReference>
<keyword evidence="9" id="KW-1185">Reference proteome</keyword>
<keyword evidence="4" id="KW-0804">Transcription</keyword>
<dbReference type="EMBL" id="ML978067">
    <property type="protein sequence ID" value="KAF2019046.1"/>
    <property type="molecule type" value="Genomic_DNA"/>
</dbReference>
<evidence type="ECO:0000256" key="5">
    <source>
        <dbReference type="ARBA" id="ARBA00023242"/>
    </source>
</evidence>
<dbReference type="GO" id="GO:0046872">
    <property type="term" value="F:metal ion binding"/>
    <property type="evidence" value="ECO:0007669"/>
    <property type="project" value="UniProtKB-KW"/>
</dbReference>